<sequence length="138" mass="15153">MTRAIEPTEPQLEAFMKADQTAPIGMLNLLKFRDKAEYKDGRDAGGLSGQDAYGLYGLVAMEKIKAVGGRFFWGSPSSAPLIGSETDEWDMVAIIRYPSRKAFLEMIAMPDYQAALAHREAGLAWQALIPCRGDAIPE</sequence>
<dbReference type="Pfam" id="PF07045">
    <property type="entry name" value="DUF1330"/>
    <property type="match status" value="1"/>
</dbReference>
<proteinExistence type="predicted"/>
<dbReference type="PANTHER" id="PTHR40257">
    <property type="match status" value="1"/>
</dbReference>
<dbReference type="InterPro" id="IPR011008">
    <property type="entry name" value="Dimeric_a/b-barrel"/>
</dbReference>
<accession>A0A6N6VQE6</accession>
<organism evidence="2 3">
    <name type="scientific">Parvibaculum sedimenti</name>
    <dbReference type="NCBI Taxonomy" id="2608632"/>
    <lineage>
        <taxon>Bacteria</taxon>
        <taxon>Pseudomonadati</taxon>
        <taxon>Pseudomonadota</taxon>
        <taxon>Alphaproteobacteria</taxon>
        <taxon>Hyphomicrobiales</taxon>
        <taxon>Parvibaculaceae</taxon>
        <taxon>Parvibaculum</taxon>
    </lineage>
</organism>
<gene>
    <name evidence="2" type="ORF">F2P47_06060</name>
</gene>
<name>A0A6N6VQE6_9HYPH</name>
<evidence type="ECO:0000259" key="1">
    <source>
        <dbReference type="Pfam" id="PF07045"/>
    </source>
</evidence>
<protein>
    <submittedName>
        <fullName evidence="2">DUF1330 domain-containing protein</fullName>
    </submittedName>
</protein>
<keyword evidence="3" id="KW-1185">Reference proteome</keyword>
<reference evidence="2 3" key="1">
    <citation type="submission" date="2019-09" db="EMBL/GenBank/DDBJ databases">
        <title>Parvibaculum sedimenti sp. nov., isolated from sediment.</title>
        <authorList>
            <person name="Wang Y."/>
        </authorList>
    </citation>
    <scope>NUCLEOTIDE SEQUENCE [LARGE SCALE GENOMIC DNA]</scope>
    <source>
        <strain evidence="2 3">HXT-9</strain>
    </source>
</reference>
<dbReference type="Gene3D" id="3.30.70.100">
    <property type="match status" value="1"/>
</dbReference>
<dbReference type="Proteomes" id="UP000468901">
    <property type="component" value="Unassembled WGS sequence"/>
</dbReference>
<comment type="caution">
    <text evidence="2">The sequence shown here is derived from an EMBL/GenBank/DDBJ whole genome shotgun (WGS) entry which is preliminary data.</text>
</comment>
<feature type="domain" description="DUF1330" evidence="1">
    <location>
        <begin position="50"/>
        <end position="128"/>
    </location>
</feature>
<dbReference type="AlphaFoldDB" id="A0A6N6VQE6"/>
<dbReference type="PANTHER" id="PTHR40257:SF1">
    <property type="entry name" value="DUF1330 DOMAIN-CONTAINING PROTEIN"/>
    <property type="match status" value="1"/>
</dbReference>
<evidence type="ECO:0000313" key="3">
    <source>
        <dbReference type="Proteomes" id="UP000468901"/>
    </source>
</evidence>
<dbReference type="RefSeq" id="WP_152215274.1">
    <property type="nucleotide sequence ID" value="NZ_JBAQYD010000230.1"/>
</dbReference>
<dbReference type="SUPFAM" id="SSF54909">
    <property type="entry name" value="Dimeric alpha+beta barrel"/>
    <property type="match status" value="1"/>
</dbReference>
<dbReference type="InterPro" id="IPR010753">
    <property type="entry name" value="DUF1330"/>
</dbReference>
<dbReference type="EMBL" id="WESC01000004">
    <property type="protein sequence ID" value="KAB7741304.1"/>
    <property type="molecule type" value="Genomic_DNA"/>
</dbReference>
<evidence type="ECO:0000313" key="2">
    <source>
        <dbReference type="EMBL" id="KAB7741304.1"/>
    </source>
</evidence>